<gene>
    <name evidence="5" type="ORF">B0I71DRAFT_126412</name>
    <name evidence="4" type="ORF">YALI1_E02162g</name>
</gene>
<dbReference type="AlphaFoldDB" id="A0A1H6Q4L6"/>
<dbReference type="eggNOG" id="KOG0143">
    <property type="taxonomic scope" value="Eukaryota"/>
</dbReference>
<name>A0A1H6Q4L6_YARLL</name>
<dbReference type="OMA" id="KWYPELY"/>
<dbReference type="EMBL" id="KZ858947">
    <property type="protein sequence ID" value="RDW29079.1"/>
    <property type="molecule type" value="Genomic_DNA"/>
</dbReference>
<dbReference type="InterPro" id="IPR005123">
    <property type="entry name" value="Oxoglu/Fe-dep_dioxygenase_dom"/>
</dbReference>
<keyword evidence="1" id="KW-0560">Oxidoreductase</keyword>
<feature type="compositionally biased region" description="Basic and acidic residues" evidence="2">
    <location>
        <begin position="106"/>
        <end position="128"/>
    </location>
</feature>
<evidence type="ECO:0000313" key="7">
    <source>
        <dbReference type="Proteomes" id="UP000256601"/>
    </source>
</evidence>
<dbReference type="InterPro" id="IPR044861">
    <property type="entry name" value="IPNS-like_FE2OG_OXY"/>
</dbReference>
<dbReference type="Proteomes" id="UP000256601">
    <property type="component" value="Unassembled WGS sequence"/>
</dbReference>
<reference evidence="5 7" key="2">
    <citation type="submission" date="2018-07" db="EMBL/GenBank/DDBJ databases">
        <title>Draft Genome Assemblies for Five Robust Yarrowia lipolytica Strains Exhibiting High Lipid Production and Pentose Sugar Utilization and Sugar Alcohol Secretion from Undetoxified Lignocellulosic Biomass Hydrolysates.</title>
        <authorList>
            <consortium name="DOE Joint Genome Institute"/>
            <person name="Walker C."/>
            <person name="Ryu S."/>
            <person name="Na H."/>
            <person name="Zane M."/>
            <person name="LaButti K."/>
            <person name="Lipzen A."/>
            <person name="Haridas S."/>
            <person name="Barry K."/>
            <person name="Grigoriev I.V."/>
            <person name="Quarterman J."/>
            <person name="Slininger P."/>
            <person name="Dien B."/>
            <person name="Trinh C.T."/>
        </authorList>
    </citation>
    <scope>NUCLEOTIDE SEQUENCE [LARGE SCALE GENOMIC DNA]</scope>
    <source>
        <strain evidence="5 7">YB392</strain>
    </source>
</reference>
<keyword evidence="1" id="KW-0408">Iron</keyword>
<dbReference type="InterPro" id="IPR050231">
    <property type="entry name" value="Iron_ascorbate_oxido_reductase"/>
</dbReference>
<dbReference type="OrthoDB" id="288590at2759"/>
<sequence>MESLPIIDLALAQDPATKPQLLEDLKNALFRIGFLYLVNHGVEKEARALQKFSPKAFTDLSHQEKESIAMLNNPHFIGYTALGSETTAAKTDQREQFDFGSYGKESSWKEGDEPYKRLDGPNRFPEGKTGEEMKQAVTAYLDAMKEMNFKFLQLVAECLNLPKNSVTDFLGEMDRLKLIRYPPGDGQGVGPHKDSSGMFTYVLQDQTGGLQVLNSEGKWIDATPIQDSLVCNIAQGFEALTDGHCGATTHQVQSQPKERHSIAYFCGVRLDLTREAVQEQCRFIKDKIPSPQDARKREVDVASEFISEKYSCFGEAHLRNRIVSHRDVGKKWYPDLYDKYISDY</sequence>
<dbReference type="VEuPathDB" id="FungiDB:YALI0_E01584g"/>
<dbReference type="Proteomes" id="UP000182444">
    <property type="component" value="Chromosome 1E"/>
</dbReference>
<dbReference type="PROSITE" id="PS51471">
    <property type="entry name" value="FE2OG_OXY"/>
    <property type="match status" value="1"/>
</dbReference>
<dbReference type="Pfam" id="PF14226">
    <property type="entry name" value="DIOX_N"/>
    <property type="match status" value="1"/>
</dbReference>
<dbReference type="GeneID" id="2912044"/>
<evidence type="ECO:0000313" key="4">
    <source>
        <dbReference type="EMBL" id="AOW04814.1"/>
    </source>
</evidence>
<dbReference type="GO" id="GO:0016491">
    <property type="term" value="F:oxidoreductase activity"/>
    <property type="evidence" value="ECO:0007669"/>
    <property type="project" value="UniProtKB-KW"/>
</dbReference>
<dbReference type="EMBL" id="CP017557">
    <property type="protein sequence ID" value="AOW04814.1"/>
    <property type="molecule type" value="Genomic_DNA"/>
</dbReference>
<protein>
    <recommendedName>
        <fullName evidence="3">Fe2OG dioxygenase domain-containing protein</fullName>
    </recommendedName>
</protein>
<dbReference type="InterPro" id="IPR027443">
    <property type="entry name" value="IPNS-like_sf"/>
</dbReference>
<evidence type="ECO:0000256" key="1">
    <source>
        <dbReference type="RuleBase" id="RU003682"/>
    </source>
</evidence>
<dbReference type="RefSeq" id="XP_503422.1">
    <property type="nucleotide sequence ID" value="XM_503422.1"/>
</dbReference>
<keyword evidence="1" id="KW-0479">Metal-binding</keyword>
<dbReference type="FunFam" id="2.60.120.330:FF:000057">
    <property type="entry name" value="Oxidoreductase, 2OG-Fe(II) oxygenase family, putative"/>
    <property type="match status" value="1"/>
</dbReference>
<dbReference type="GO" id="GO:0046872">
    <property type="term" value="F:metal ion binding"/>
    <property type="evidence" value="ECO:0007669"/>
    <property type="project" value="UniProtKB-KW"/>
</dbReference>
<feature type="region of interest" description="Disordered" evidence="2">
    <location>
        <begin position="102"/>
        <end position="128"/>
    </location>
</feature>
<dbReference type="KEGG" id="yli:2912044"/>
<evidence type="ECO:0000313" key="6">
    <source>
        <dbReference type="Proteomes" id="UP000182444"/>
    </source>
</evidence>
<evidence type="ECO:0000256" key="2">
    <source>
        <dbReference type="SAM" id="MobiDB-lite"/>
    </source>
</evidence>
<comment type="similarity">
    <text evidence="1">Belongs to the iron/ascorbate-dependent oxidoreductase family.</text>
</comment>
<reference evidence="4 6" key="1">
    <citation type="journal article" date="2016" name="PLoS ONE">
        <title>Sequence Assembly of Yarrowia lipolytica Strain W29/CLIB89 Shows Transposable Element Diversity.</title>
        <authorList>
            <person name="Magnan C."/>
            <person name="Yu J."/>
            <person name="Chang I."/>
            <person name="Jahn E."/>
            <person name="Kanomata Y."/>
            <person name="Wu J."/>
            <person name="Zeller M."/>
            <person name="Oakes M."/>
            <person name="Baldi P."/>
            <person name="Sandmeyer S."/>
        </authorList>
    </citation>
    <scope>NUCLEOTIDE SEQUENCE [LARGE SCALE GENOMIC DNA]</scope>
    <source>
        <strain evidence="4">CLIB89</strain>
        <strain evidence="6">CLIB89(W29)</strain>
    </source>
</reference>
<dbReference type="SUPFAM" id="SSF51197">
    <property type="entry name" value="Clavaminate synthase-like"/>
    <property type="match status" value="1"/>
</dbReference>
<dbReference type="InterPro" id="IPR026992">
    <property type="entry name" value="DIOX_N"/>
</dbReference>
<evidence type="ECO:0000259" key="3">
    <source>
        <dbReference type="PROSITE" id="PS51471"/>
    </source>
</evidence>
<proteinExistence type="inferred from homology"/>
<feature type="domain" description="Fe2OG dioxygenase" evidence="3">
    <location>
        <begin position="172"/>
        <end position="268"/>
    </location>
</feature>
<dbReference type="GO" id="GO:0044283">
    <property type="term" value="P:small molecule biosynthetic process"/>
    <property type="evidence" value="ECO:0007669"/>
    <property type="project" value="UniProtKB-ARBA"/>
</dbReference>
<dbReference type="VEuPathDB" id="FungiDB:YALI1_E02162g"/>
<dbReference type="Gene3D" id="2.60.120.330">
    <property type="entry name" value="B-lactam Antibiotic, Isopenicillin N Synthase, Chain"/>
    <property type="match status" value="1"/>
</dbReference>
<organism evidence="4 6">
    <name type="scientific">Yarrowia lipolytica</name>
    <name type="common">Candida lipolytica</name>
    <dbReference type="NCBI Taxonomy" id="4952"/>
    <lineage>
        <taxon>Eukaryota</taxon>
        <taxon>Fungi</taxon>
        <taxon>Dikarya</taxon>
        <taxon>Ascomycota</taxon>
        <taxon>Saccharomycotina</taxon>
        <taxon>Dipodascomycetes</taxon>
        <taxon>Dipodascales</taxon>
        <taxon>Dipodascales incertae sedis</taxon>
        <taxon>Yarrowia</taxon>
    </lineage>
</organism>
<dbReference type="Pfam" id="PF03171">
    <property type="entry name" value="2OG-FeII_Oxy"/>
    <property type="match status" value="1"/>
</dbReference>
<evidence type="ECO:0000313" key="5">
    <source>
        <dbReference type="EMBL" id="RDW29079.1"/>
    </source>
</evidence>
<dbReference type="PANTHER" id="PTHR47990">
    <property type="entry name" value="2-OXOGLUTARATE (2OG) AND FE(II)-DEPENDENT OXYGENASE SUPERFAMILY PROTEIN-RELATED"/>
    <property type="match status" value="1"/>
</dbReference>
<accession>A0A1H6Q4L6</accession>